<dbReference type="InterPro" id="IPR001082">
    <property type="entry name" value="Pilin"/>
</dbReference>
<dbReference type="OrthoDB" id="115249at2"/>
<dbReference type="PANTHER" id="PTHR30093">
    <property type="entry name" value="GENERAL SECRETION PATHWAY PROTEIN G"/>
    <property type="match status" value="1"/>
</dbReference>
<keyword evidence="2" id="KW-0488">Methylation</keyword>
<evidence type="ECO:0000256" key="1">
    <source>
        <dbReference type="ARBA" id="ARBA00005233"/>
    </source>
</evidence>
<comment type="similarity">
    <text evidence="1 3">Belongs to the N-Me-Phe pilin family.</text>
</comment>
<dbReference type="Gene3D" id="3.30.700.10">
    <property type="entry name" value="Glycoprotein, Type 4 Pilin"/>
    <property type="match status" value="1"/>
</dbReference>
<dbReference type="Pfam" id="PF00114">
    <property type="entry name" value="Pilin"/>
    <property type="match status" value="1"/>
</dbReference>
<proteinExistence type="inferred from homology"/>
<dbReference type="Proteomes" id="UP000245539">
    <property type="component" value="Unassembled WGS sequence"/>
</dbReference>
<dbReference type="PANTHER" id="PTHR30093:SF34">
    <property type="entry name" value="PREPILIN PEPTIDASE-DEPENDENT PROTEIN D"/>
    <property type="match status" value="1"/>
</dbReference>
<sequence>MKKQLQQGFTLIELMIVVAIIGILASIALPAYQTYVAKSNITSIQASAAAGKTEVWQHYIDNGAMPVPSTTVIPGLFAVMGGDGVAANSGLPGGSVTSFTVSSDGTGTNNVLTGTVTLAGINGNVNTETIAFAYIDDGDALKFTCTPSANLDNKYLPKQCQD</sequence>
<evidence type="ECO:0000313" key="6">
    <source>
        <dbReference type="Proteomes" id="UP000245539"/>
    </source>
</evidence>
<feature type="transmembrane region" description="Helical" evidence="4">
    <location>
        <begin position="12"/>
        <end position="32"/>
    </location>
</feature>
<evidence type="ECO:0008006" key="7">
    <source>
        <dbReference type="Google" id="ProtNLM"/>
    </source>
</evidence>
<dbReference type="RefSeq" id="WP_109839268.1">
    <property type="nucleotide sequence ID" value="NZ_QGKM01000075.1"/>
</dbReference>
<dbReference type="PROSITE" id="PS00409">
    <property type="entry name" value="PROKAR_NTER_METHYL"/>
    <property type="match status" value="1"/>
</dbReference>
<name>A0A317C2F8_9GAMM</name>
<dbReference type="SUPFAM" id="SSF54523">
    <property type="entry name" value="Pili subunits"/>
    <property type="match status" value="1"/>
</dbReference>
<dbReference type="NCBIfam" id="TIGR02532">
    <property type="entry name" value="IV_pilin_GFxxxE"/>
    <property type="match status" value="1"/>
</dbReference>
<keyword evidence="4" id="KW-0812">Transmembrane</keyword>
<keyword evidence="6" id="KW-1185">Reference proteome</keyword>
<accession>A0A317C2F8</accession>
<keyword evidence="4" id="KW-0472">Membrane</keyword>
<evidence type="ECO:0000256" key="3">
    <source>
        <dbReference type="RuleBase" id="RU000389"/>
    </source>
</evidence>
<evidence type="ECO:0000313" key="5">
    <source>
        <dbReference type="EMBL" id="PWQ92856.1"/>
    </source>
</evidence>
<keyword evidence="3" id="KW-0281">Fimbrium</keyword>
<dbReference type="GO" id="GO:0009289">
    <property type="term" value="C:pilus"/>
    <property type="evidence" value="ECO:0007669"/>
    <property type="project" value="InterPro"/>
</dbReference>
<comment type="caution">
    <text evidence="5">The sequence shown here is derived from an EMBL/GenBank/DDBJ whole genome shotgun (WGS) entry which is preliminary data.</text>
</comment>
<dbReference type="AlphaFoldDB" id="A0A317C2F8"/>
<dbReference type="EMBL" id="QGKM01000075">
    <property type="protein sequence ID" value="PWQ92856.1"/>
    <property type="molecule type" value="Genomic_DNA"/>
</dbReference>
<dbReference type="InterPro" id="IPR045584">
    <property type="entry name" value="Pilin-like"/>
</dbReference>
<dbReference type="GO" id="GO:0007155">
    <property type="term" value="P:cell adhesion"/>
    <property type="evidence" value="ECO:0007669"/>
    <property type="project" value="InterPro"/>
</dbReference>
<protein>
    <recommendedName>
        <fullName evidence="7">Prepilin-type cleavage/methylation domain-containing protein</fullName>
    </recommendedName>
</protein>
<dbReference type="Pfam" id="PF07963">
    <property type="entry name" value="N_methyl"/>
    <property type="match status" value="1"/>
</dbReference>
<organism evidence="5 6">
    <name type="scientific">Leucothrix pacifica</name>
    <dbReference type="NCBI Taxonomy" id="1247513"/>
    <lineage>
        <taxon>Bacteria</taxon>
        <taxon>Pseudomonadati</taxon>
        <taxon>Pseudomonadota</taxon>
        <taxon>Gammaproteobacteria</taxon>
        <taxon>Thiotrichales</taxon>
        <taxon>Thiotrichaceae</taxon>
        <taxon>Leucothrix</taxon>
    </lineage>
</organism>
<reference evidence="5 6" key="1">
    <citation type="submission" date="2018-05" db="EMBL/GenBank/DDBJ databases">
        <title>Leucothrix arctica sp. nov., isolated from Arctic seawater.</title>
        <authorList>
            <person name="Choi A."/>
            <person name="Baek K."/>
        </authorList>
    </citation>
    <scope>NUCLEOTIDE SEQUENCE [LARGE SCALE GENOMIC DNA]</scope>
    <source>
        <strain evidence="5 6">JCM 18388</strain>
    </source>
</reference>
<evidence type="ECO:0000256" key="2">
    <source>
        <dbReference type="ARBA" id="ARBA00022481"/>
    </source>
</evidence>
<dbReference type="InterPro" id="IPR012902">
    <property type="entry name" value="N_methyl_site"/>
</dbReference>
<keyword evidence="4" id="KW-1133">Transmembrane helix</keyword>
<gene>
    <name evidence="5" type="ORF">DKW60_19115</name>
</gene>
<evidence type="ECO:0000256" key="4">
    <source>
        <dbReference type="SAM" id="Phobius"/>
    </source>
</evidence>